<keyword evidence="7 8" id="KW-0472">Membrane</keyword>
<gene>
    <name evidence="9" type="ORF">SAMN05660826_01290</name>
</gene>
<dbReference type="PANTHER" id="PTHR34584:SF1">
    <property type="entry name" value="NA(+)_H(+) ANTIPORTER SUBUNIT E1"/>
    <property type="match status" value="1"/>
</dbReference>
<dbReference type="InterPro" id="IPR002758">
    <property type="entry name" value="Cation_antiport_E"/>
</dbReference>
<dbReference type="Pfam" id="PF01899">
    <property type="entry name" value="MNHE"/>
    <property type="match status" value="1"/>
</dbReference>
<reference evidence="10" key="1">
    <citation type="submission" date="2016-11" db="EMBL/GenBank/DDBJ databases">
        <authorList>
            <person name="Varghese N."/>
            <person name="Submissions S."/>
        </authorList>
    </citation>
    <scope>NUCLEOTIDE SEQUENCE [LARGE SCALE GENOMIC DNA]</scope>
    <source>
        <strain evidence="10">DSM 18802</strain>
    </source>
</reference>
<dbReference type="Proteomes" id="UP000184375">
    <property type="component" value="Unassembled WGS sequence"/>
</dbReference>
<dbReference type="EMBL" id="FRCR01000006">
    <property type="protein sequence ID" value="SHM53214.1"/>
    <property type="molecule type" value="Genomic_DNA"/>
</dbReference>
<evidence type="ECO:0000256" key="6">
    <source>
        <dbReference type="ARBA" id="ARBA00022989"/>
    </source>
</evidence>
<dbReference type="GO" id="GO:0015297">
    <property type="term" value="F:antiporter activity"/>
    <property type="evidence" value="ECO:0007669"/>
    <property type="project" value="UniProtKB-KW"/>
</dbReference>
<feature type="transmembrane region" description="Helical" evidence="8">
    <location>
        <begin position="53"/>
        <end position="77"/>
    </location>
</feature>
<feature type="transmembrane region" description="Helical" evidence="8">
    <location>
        <begin position="24"/>
        <end position="41"/>
    </location>
</feature>
<evidence type="ECO:0000256" key="3">
    <source>
        <dbReference type="ARBA" id="ARBA00022449"/>
    </source>
</evidence>
<dbReference type="STRING" id="447595.SAMN05660826_01290"/>
<protein>
    <submittedName>
        <fullName evidence="9">Multicomponent Na+:H+ antiporter subunit E</fullName>
    </submittedName>
</protein>
<dbReference type="OrthoDB" id="9807187at2"/>
<evidence type="ECO:0000256" key="7">
    <source>
        <dbReference type="ARBA" id="ARBA00023136"/>
    </source>
</evidence>
<evidence type="ECO:0000256" key="1">
    <source>
        <dbReference type="ARBA" id="ARBA00004651"/>
    </source>
</evidence>
<keyword evidence="10" id="KW-1185">Reference proteome</keyword>
<dbReference type="RefSeq" id="WP_073256358.1">
    <property type="nucleotide sequence ID" value="NZ_FRCR01000006.1"/>
</dbReference>
<organism evidence="9 10">
    <name type="scientific">Caldanaerovirga acetigignens</name>
    <dbReference type="NCBI Taxonomy" id="447595"/>
    <lineage>
        <taxon>Bacteria</taxon>
        <taxon>Bacillati</taxon>
        <taxon>Bacillota</taxon>
        <taxon>Clostridia</taxon>
        <taxon>Thermosediminibacterales</taxon>
        <taxon>Thermosediminibacteraceae</taxon>
        <taxon>Caldanaerovirga</taxon>
    </lineage>
</organism>
<comment type="subcellular location">
    <subcellularLocation>
        <location evidence="1">Cell membrane</location>
        <topology evidence="1">Multi-pass membrane protein</topology>
    </subcellularLocation>
</comment>
<keyword evidence="6 8" id="KW-1133">Transmembrane helix</keyword>
<accession>A0A1M7JJN7</accession>
<name>A0A1M7JJN7_9FIRM</name>
<evidence type="ECO:0000256" key="5">
    <source>
        <dbReference type="ARBA" id="ARBA00022692"/>
    </source>
</evidence>
<keyword evidence="3" id="KW-0813">Transport</keyword>
<dbReference type="GO" id="GO:0005886">
    <property type="term" value="C:plasma membrane"/>
    <property type="evidence" value="ECO:0007669"/>
    <property type="project" value="UniProtKB-SubCell"/>
</dbReference>
<evidence type="ECO:0000313" key="9">
    <source>
        <dbReference type="EMBL" id="SHM53214.1"/>
    </source>
</evidence>
<dbReference type="GO" id="GO:0008324">
    <property type="term" value="F:monoatomic cation transmembrane transporter activity"/>
    <property type="evidence" value="ECO:0007669"/>
    <property type="project" value="InterPro"/>
</dbReference>
<sequence>MKGLVYYYPVVFVFWLVSSGKTDFINLSLGLVAIVFTMEVYRKYFYTSNIKRINLIIIFSFLKYVINLISCILKAGIQVTEIVMSRKINVSPRFIKVRKRFKTNLGKVIAATTITLTPGTLTIDFYNDTFILHALNSQNAEEMVEWPMEKVILELEDAFYGN</sequence>
<evidence type="ECO:0000256" key="8">
    <source>
        <dbReference type="SAM" id="Phobius"/>
    </source>
</evidence>
<evidence type="ECO:0000256" key="2">
    <source>
        <dbReference type="ARBA" id="ARBA00006228"/>
    </source>
</evidence>
<keyword evidence="5 8" id="KW-0812">Transmembrane</keyword>
<evidence type="ECO:0000313" key="10">
    <source>
        <dbReference type="Proteomes" id="UP000184375"/>
    </source>
</evidence>
<evidence type="ECO:0000256" key="4">
    <source>
        <dbReference type="ARBA" id="ARBA00022475"/>
    </source>
</evidence>
<keyword evidence="3" id="KW-0050">Antiport</keyword>
<dbReference type="AlphaFoldDB" id="A0A1M7JJN7"/>
<proteinExistence type="inferred from homology"/>
<dbReference type="PANTHER" id="PTHR34584">
    <property type="entry name" value="NA(+)/H(+) ANTIPORTER SUBUNIT E1"/>
    <property type="match status" value="1"/>
</dbReference>
<keyword evidence="4" id="KW-1003">Cell membrane</keyword>
<comment type="similarity">
    <text evidence="2">Belongs to the CPA3 antiporters (TC 2.A.63) subunit E family.</text>
</comment>